<feature type="region of interest" description="Disordered" evidence="1">
    <location>
        <begin position="280"/>
        <end position="308"/>
    </location>
</feature>
<feature type="compositionally biased region" description="Basic and acidic residues" evidence="1">
    <location>
        <begin position="1655"/>
        <end position="1671"/>
    </location>
</feature>
<comment type="caution">
    <text evidence="2">The sequence shown here is derived from an EMBL/GenBank/DDBJ whole genome shotgun (WGS) entry which is preliminary data.</text>
</comment>
<feature type="compositionally biased region" description="Basic and acidic residues" evidence="1">
    <location>
        <begin position="1076"/>
        <end position="1093"/>
    </location>
</feature>
<organism evidence="2 3">
    <name type="scientific">Rhododendron griersonianum</name>
    <dbReference type="NCBI Taxonomy" id="479676"/>
    <lineage>
        <taxon>Eukaryota</taxon>
        <taxon>Viridiplantae</taxon>
        <taxon>Streptophyta</taxon>
        <taxon>Embryophyta</taxon>
        <taxon>Tracheophyta</taxon>
        <taxon>Spermatophyta</taxon>
        <taxon>Magnoliopsida</taxon>
        <taxon>eudicotyledons</taxon>
        <taxon>Gunneridae</taxon>
        <taxon>Pentapetalae</taxon>
        <taxon>asterids</taxon>
        <taxon>Ericales</taxon>
        <taxon>Ericaceae</taxon>
        <taxon>Ericoideae</taxon>
        <taxon>Rhodoreae</taxon>
        <taxon>Rhododendron</taxon>
    </lineage>
</organism>
<dbReference type="PANTHER" id="PTHR35511">
    <property type="entry name" value="A-KINASE ANCHOR-LIKE PROTEIN"/>
    <property type="match status" value="1"/>
</dbReference>
<feature type="compositionally biased region" description="Basic and acidic residues" evidence="1">
    <location>
        <begin position="198"/>
        <end position="233"/>
    </location>
</feature>
<feature type="compositionally biased region" description="Polar residues" evidence="1">
    <location>
        <begin position="2082"/>
        <end position="2093"/>
    </location>
</feature>
<evidence type="ECO:0000256" key="1">
    <source>
        <dbReference type="SAM" id="MobiDB-lite"/>
    </source>
</evidence>
<feature type="region of interest" description="Disordered" evidence="1">
    <location>
        <begin position="1866"/>
        <end position="1887"/>
    </location>
</feature>
<feature type="compositionally biased region" description="Polar residues" evidence="1">
    <location>
        <begin position="1520"/>
        <end position="1537"/>
    </location>
</feature>
<gene>
    <name evidence="2" type="ORF">RHGRI_022803</name>
</gene>
<dbReference type="Proteomes" id="UP000823749">
    <property type="component" value="Chromosome 8"/>
</dbReference>
<proteinExistence type="predicted"/>
<feature type="compositionally biased region" description="Polar residues" evidence="1">
    <location>
        <begin position="282"/>
        <end position="296"/>
    </location>
</feature>
<feature type="region of interest" description="Disordered" evidence="1">
    <location>
        <begin position="492"/>
        <end position="681"/>
    </location>
</feature>
<feature type="region of interest" description="Disordered" evidence="1">
    <location>
        <begin position="1244"/>
        <end position="1320"/>
    </location>
</feature>
<keyword evidence="3" id="KW-1185">Reference proteome</keyword>
<feature type="compositionally biased region" description="Basic and acidic residues" evidence="1">
    <location>
        <begin position="1484"/>
        <end position="1502"/>
    </location>
</feature>
<dbReference type="EMBL" id="JACTNZ010000008">
    <property type="protein sequence ID" value="KAG5534808.1"/>
    <property type="molecule type" value="Genomic_DNA"/>
</dbReference>
<feature type="compositionally biased region" description="Polar residues" evidence="1">
    <location>
        <begin position="1761"/>
        <end position="1775"/>
    </location>
</feature>
<feature type="compositionally biased region" description="Basic and acidic residues" evidence="1">
    <location>
        <begin position="1265"/>
        <end position="1280"/>
    </location>
</feature>
<feature type="region of interest" description="Disordered" evidence="1">
    <location>
        <begin position="1066"/>
        <end position="1111"/>
    </location>
</feature>
<feature type="compositionally biased region" description="Polar residues" evidence="1">
    <location>
        <begin position="154"/>
        <end position="170"/>
    </location>
</feature>
<evidence type="ECO:0000313" key="3">
    <source>
        <dbReference type="Proteomes" id="UP000823749"/>
    </source>
</evidence>
<sequence length="2093" mass="229738">MMESKSAQDLNQESEASPMAEVLEDETKNIEKPVDVSILASEESDKKMKGEKIEDTEICDEETDIAPTVATDLSSLGEVQLNDEPEHENATEIPDSVSQTEDQAVKEIHETGTSLNVIDGDTKEIEYQIREVPEVLLEPTNQHGEAARDDEITPGQTPQAEKTEEQLQVPSSGLLSEEQESETTTGIRKGSTNEDAMEEARMRQAEIREELVTTSEGEGRENQVQVEESRVRDLSTVSSAEELDAESSKDNSIITEMSAQEVLETNRGGLDTDEPVKALVTRSDTGSLQATETSDASQKELDETSSVVSQFPVDECEKLENISANVDKSDTNDVEENELEIPGAVPEPTDQRVQEIQETGTILPVEEAHTSEIAYQTREVPEEFSKAIKQGVEAVSGDEIIAPAGGTKETSLGEIQLNENVEALDTHSSAENLDSIKTADASQHDAQFENMKLEETCIMVSQPPIHEHEEADRENIPLEKLEDNYVQVEQTKIPDTEPESEDQAVKEIHETGTSLNVGDTDKNEIEKPISEVPEALSEAMNQGVDAARNDEITSSQILQGEKLEEQLEAPSSGLLSEEQESETTDRGDIEGTKMLQAEIREELETTGEGKGIGNQVQGEEKRAQDWSTVPSAEELDTESSTDNAMITKMSAEETLTGYKQLKTPDASQQELEETSSMVSQLPVDMYEKADNESVTEAKSDAYDVEVKEIDLPGVVPESNDQRVKEIHEVGTSVKETRTKEVCEALPEELNQGGETVSGHEIVSPSEAIEVTSLAELQLNDEHVEAPDTVKTGYASRQDAEFDSMKCEETSIMVSQLPIHEHEKEESVNVPVEKSDAKVVEVEEAEIPDTVPESEDQAVKEIHETGTSLTAGGADTNVTEKQIRGVPEALSEPINPCFDTSRNDEMAPVQTLRAEKIEEELQVPSSDLLSKEEDGETSIAIEKGSTDKDVSEVGSLELQENSGSVFQLPVTEFSSANDVIEEKSDADEVELNETKALDAVSDSKDRGFEAIYEIQTIPAAEDTETDKVEDEIKVTEKRPDLRYKGVDADTDGENLDHPLPLGKLEEQIQLSSSSYESTKEAAAELDKSELEKATDLSSKLPTPEHGIHHVGTTIEKSGADEVLVDEAKTSEAISESKGDGFEEFKEIGSGPPVEKIRTDADEVELNETKTLDAVSDSKDWDFEAIHEIRTIPDTEDTETEKVKDETKVVTEKIPDLRYKGADAATDGENLGHPLPVGKLEEKIQLSSTSYESTKEDATEAEEVQVEEAKTSEAISESKGDGFEEFNEFGSSPPVEKTRTDEVQEETKAVPETIFEPTYQGAQTAIDVETAINQTLTPQGVEQLQEPKSTTEKPCLQDEGQRELEVSNLELKLQKDSQDISPDEENSGLEKRSTDASLQYEERPVQQSSQEASTDEDIVYSKNSNKDADNLPMPYPTVTEHSTEDIGGKYKEASNLEFEKNGEVLLESVSAINSPAVPLTSEGIEETPKENTTELGDGKTHCEETTEEEAIEKCTSTEKNPEQISGEMQSSRNFDQISLQEDLGTKTNQEDELRAEDYSGGRTNMIFDASRNEIQHEMLFKESEEDSVDKNMEGVVRADDKGPHQVSALDEIAKIANQSELDSHGDETDFTDTATEATTRVEELKSSEAMLVSHEVERAGDNDEETAISKDSKLQNTDLSAPPVADTAAEEALDGKELETFDDFSERDLDPNHGNKREIATAGTIDSESLVDNEKLGRTFPEPGCEGSGGTEDLDLTKKDGSNKPSISSTTATSQETLADEKAVETKQHHFMSDELTAEPESIPEEGNGFQLEANTMDKVSTTSLAIIMSKNGAQNPEFGISSFLQEPVELSVMADEAKLGENKIRTTTAIEEEESPQENEKPNVLPHIMDSETEVSREAVTMDISEDIKGPEKTSLAIPHEQIASKRDPSGSIERTNSKGMECGEENRMGEQSKEITEESQMIESAKMSLSDLLQRSTKRNVQVGEDVTEERELMGNKEEQQNETAKTVEAEEEAVHDKKDEEEEGDELKREDSGSDAPVMVEASRDMDDKIAHKKPHHHNILSGVGSKVKHSLAKVKKAITGKSSHPKPTSPK</sequence>
<feature type="compositionally biased region" description="Basic and acidic residues" evidence="1">
    <location>
        <begin position="25"/>
        <end position="34"/>
    </location>
</feature>
<dbReference type="PANTHER" id="PTHR35511:SF2">
    <property type="entry name" value="A-KINASE ANCHOR-LIKE PROTEIN"/>
    <property type="match status" value="1"/>
</dbReference>
<feature type="compositionally biased region" description="Basic and acidic residues" evidence="1">
    <location>
        <begin position="1700"/>
        <end position="1717"/>
    </location>
</feature>
<feature type="region of interest" description="Disordered" evidence="1">
    <location>
        <begin position="1655"/>
        <end position="1688"/>
    </location>
</feature>
<feature type="compositionally biased region" description="Basic and acidic residues" evidence="1">
    <location>
        <begin position="519"/>
        <end position="529"/>
    </location>
</feature>
<evidence type="ECO:0008006" key="4">
    <source>
        <dbReference type="Google" id="ProtNLM"/>
    </source>
</evidence>
<feature type="compositionally biased region" description="Basic and acidic residues" evidence="1">
    <location>
        <begin position="1546"/>
        <end position="1557"/>
    </location>
</feature>
<feature type="region of interest" description="Disordered" evidence="1">
    <location>
        <begin position="1787"/>
        <end position="1806"/>
    </location>
</feature>
<feature type="compositionally biased region" description="Basic and acidic residues" evidence="1">
    <location>
        <begin position="43"/>
        <end position="55"/>
    </location>
</feature>
<feature type="region of interest" description="Disordered" evidence="1">
    <location>
        <begin position="1475"/>
        <end position="1558"/>
    </location>
</feature>
<name>A0AAV6J4G5_9ERIC</name>
<feature type="compositionally biased region" description="Polar residues" evidence="1">
    <location>
        <begin position="1"/>
        <end position="15"/>
    </location>
</feature>
<feature type="region of interest" description="Disordered" evidence="1">
    <location>
        <begin position="1905"/>
        <end position="2093"/>
    </location>
</feature>
<feature type="compositionally biased region" description="Basic and acidic residues" evidence="1">
    <location>
        <begin position="1294"/>
        <end position="1307"/>
    </location>
</feature>
<feature type="region of interest" description="Disordered" evidence="1">
    <location>
        <begin position="1"/>
        <end position="56"/>
    </location>
</feature>
<evidence type="ECO:0000313" key="2">
    <source>
        <dbReference type="EMBL" id="KAG5534808.1"/>
    </source>
</evidence>
<reference evidence="2" key="1">
    <citation type="submission" date="2020-08" db="EMBL/GenBank/DDBJ databases">
        <title>Plant Genome Project.</title>
        <authorList>
            <person name="Zhang R.-G."/>
        </authorList>
    </citation>
    <scope>NUCLEOTIDE SEQUENCE</scope>
    <source>
        <strain evidence="2">WSP0</strain>
        <tissue evidence="2">Leaf</tissue>
    </source>
</reference>
<feature type="region of interest" description="Disordered" evidence="1">
    <location>
        <begin position="130"/>
        <end position="254"/>
    </location>
</feature>
<feature type="compositionally biased region" description="Basic residues" evidence="1">
    <location>
        <begin position="2068"/>
        <end position="2080"/>
    </location>
</feature>
<feature type="region of interest" description="Disordered" evidence="1">
    <location>
        <begin position="323"/>
        <end position="351"/>
    </location>
</feature>
<feature type="compositionally biased region" description="Polar residues" evidence="1">
    <location>
        <begin position="665"/>
        <end position="679"/>
    </location>
</feature>
<protein>
    <recommendedName>
        <fullName evidence="4">Titin-like</fullName>
    </recommendedName>
</protein>
<feature type="compositionally biased region" description="Basic and acidic residues" evidence="1">
    <location>
        <begin position="1509"/>
        <end position="1519"/>
    </location>
</feature>
<feature type="compositionally biased region" description="Basic and acidic residues" evidence="1">
    <location>
        <begin position="1347"/>
        <end position="1363"/>
    </location>
</feature>
<feature type="region of interest" description="Disordered" evidence="1">
    <location>
        <begin position="1700"/>
        <end position="1778"/>
    </location>
</feature>
<feature type="region of interest" description="Disordered" evidence="1">
    <location>
        <begin position="1128"/>
        <end position="1154"/>
    </location>
</feature>
<feature type="region of interest" description="Disordered" evidence="1">
    <location>
        <begin position="1335"/>
        <end position="1443"/>
    </location>
</feature>
<feature type="compositionally biased region" description="Basic and acidic residues" evidence="1">
    <location>
        <begin position="1386"/>
        <end position="1402"/>
    </location>
</feature>
<accession>A0AAV6J4G5</accession>
<feature type="compositionally biased region" description="Polar residues" evidence="1">
    <location>
        <begin position="1335"/>
        <end position="1346"/>
    </location>
</feature>
<feature type="compositionally biased region" description="Basic and acidic residues" evidence="1">
    <location>
        <begin position="1128"/>
        <end position="1145"/>
    </location>
</feature>
<feature type="compositionally biased region" description="Low complexity" evidence="1">
    <location>
        <begin position="171"/>
        <end position="186"/>
    </location>
</feature>
<feature type="region of interest" description="Disordered" evidence="1">
    <location>
        <begin position="1218"/>
        <end position="1237"/>
    </location>
</feature>
<feature type="compositionally biased region" description="Basic and acidic residues" evidence="1">
    <location>
        <begin position="1990"/>
        <end position="2019"/>
    </location>
</feature>
<feature type="compositionally biased region" description="Basic and acidic residues" evidence="1">
    <location>
        <begin position="1944"/>
        <end position="1956"/>
    </location>
</feature>